<dbReference type="SUPFAM" id="SSF158634">
    <property type="entry name" value="RPA2825-like"/>
    <property type="match status" value="1"/>
</dbReference>
<evidence type="ECO:0000313" key="3">
    <source>
        <dbReference type="EMBL" id="MBB6069039.1"/>
    </source>
</evidence>
<evidence type="ECO:0000313" key="4">
    <source>
        <dbReference type="Proteomes" id="UP000582837"/>
    </source>
</evidence>
<name>A0A841GRW6_9BACT</name>
<proteinExistence type="predicted"/>
<evidence type="ECO:0000259" key="2">
    <source>
        <dbReference type="Pfam" id="PF12200"/>
    </source>
</evidence>
<protein>
    <recommendedName>
        <fullName evidence="2">DUF3597 domain-containing protein</fullName>
    </recommendedName>
</protein>
<dbReference type="AlphaFoldDB" id="A0A841GRW6"/>
<evidence type="ECO:0000256" key="1">
    <source>
        <dbReference type="SAM" id="MobiDB-lite"/>
    </source>
</evidence>
<organism evidence="3 4">
    <name type="scientific">Longimicrobium terrae</name>
    <dbReference type="NCBI Taxonomy" id="1639882"/>
    <lineage>
        <taxon>Bacteria</taxon>
        <taxon>Pseudomonadati</taxon>
        <taxon>Gemmatimonadota</taxon>
        <taxon>Longimicrobiia</taxon>
        <taxon>Longimicrobiales</taxon>
        <taxon>Longimicrobiaceae</taxon>
        <taxon>Longimicrobium</taxon>
    </lineage>
</organism>
<feature type="region of interest" description="Disordered" evidence="1">
    <location>
        <begin position="14"/>
        <end position="47"/>
    </location>
</feature>
<dbReference type="InterPro" id="IPR022016">
    <property type="entry name" value="DUF3597"/>
</dbReference>
<feature type="compositionally biased region" description="Low complexity" evidence="1">
    <location>
        <begin position="23"/>
        <end position="47"/>
    </location>
</feature>
<dbReference type="Proteomes" id="UP000582837">
    <property type="component" value="Unassembled WGS sequence"/>
</dbReference>
<dbReference type="RefSeq" id="WP_170031753.1">
    <property type="nucleotide sequence ID" value="NZ_JABDTL010000001.1"/>
</dbReference>
<gene>
    <name evidence="3" type="ORF">HNQ61_000650</name>
</gene>
<dbReference type="Pfam" id="PF12200">
    <property type="entry name" value="DUF3597"/>
    <property type="match status" value="1"/>
</dbReference>
<comment type="caution">
    <text evidence="3">The sequence shown here is derived from an EMBL/GenBank/DDBJ whole genome shotgun (WGS) entry which is preliminary data.</text>
</comment>
<dbReference type="EMBL" id="JACHIA010000001">
    <property type="protein sequence ID" value="MBB6069039.1"/>
    <property type="molecule type" value="Genomic_DNA"/>
</dbReference>
<feature type="domain" description="DUF3597" evidence="2">
    <location>
        <begin position="3"/>
        <end position="135"/>
    </location>
</feature>
<accession>A0A841GRW6</accession>
<keyword evidence="4" id="KW-1185">Reference proteome</keyword>
<reference evidence="3 4" key="1">
    <citation type="submission" date="2020-08" db="EMBL/GenBank/DDBJ databases">
        <title>Genomic Encyclopedia of Type Strains, Phase IV (KMG-IV): sequencing the most valuable type-strain genomes for metagenomic binning, comparative biology and taxonomic classification.</title>
        <authorList>
            <person name="Goeker M."/>
        </authorList>
    </citation>
    <scope>NUCLEOTIDE SEQUENCE [LARGE SCALE GENOMIC DNA]</scope>
    <source>
        <strain evidence="3 4">DSM 29007</strain>
    </source>
</reference>
<sequence length="141" mass="14524">MGIFGGILSKLGLGGDDKDKAPTRPAGTPATTAPARPAGTPAPAAAPAAPVPVSVVDVEAHMEQLAAKTGHEVNWRHSIVDLLSLLEIDNSLAARKELAVELGCPPQLMDDSAKMNVWLHKTVLARIAANGGKVPQSLLDG</sequence>